<dbReference type="AlphaFoldDB" id="A0A0F9GKT4"/>
<proteinExistence type="predicted"/>
<name>A0A0F9GKT4_9ZZZZ</name>
<feature type="non-terminal residue" evidence="1">
    <location>
        <position position="87"/>
    </location>
</feature>
<accession>A0A0F9GKT4</accession>
<comment type="caution">
    <text evidence="1">The sequence shown here is derived from an EMBL/GenBank/DDBJ whole genome shotgun (WGS) entry which is preliminary data.</text>
</comment>
<organism evidence="1">
    <name type="scientific">marine sediment metagenome</name>
    <dbReference type="NCBI Taxonomy" id="412755"/>
    <lineage>
        <taxon>unclassified sequences</taxon>
        <taxon>metagenomes</taxon>
        <taxon>ecological metagenomes</taxon>
    </lineage>
</organism>
<dbReference type="EMBL" id="LAZR01017657">
    <property type="protein sequence ID" value="KKL99509.1"/>
    <property type="molecule type" value="Genomic_DNA"/>
</dbReference>
<protein>
    <submittedName>
        <fullName evidence="1">Uncharacterized protein</fullName>
    </submittedName>
</protein>
<evidence type="ECO:0000313" key="1">
    <source>
        <dbReference type="EMBL" id="KKL99509.1"/>
    </source>
</evidence>
<sequence>MAALDELVRAARPLSARDLAKICRAQGDLSEARRWQGKPMRLDHVCACGTRHYGRATTKRTTRRTMCCTVCDCGRAVPQLGTQRKGD</sequence>
<gene>
    <name evidence="1" type="ORF">LCGC14_1813760</name>
</gene>
<reference evidence="1" key="1">
    <citation type="journal article" date="2015" name="Nature">
        <title>Complex archaea that bridge the gap between prokaryotes and eukaryotes.</title>
        <authorList>
            <person name="Spang A."/>
            <person name="Saw J.H."/>
            <person name="Jorgensen S.L."/>
            <person name="Zaremba-Niedzwiedzka K."/>
            <person name="Martijn J."/>
            <person name="Lind A.E."/>
            <person name="van Eijk R."/>
            <person name="Schleper C."/>
            <person name="Guy L."/>
            <person name="Ettema T.J."/>
        </authorList>
    </citation>
    <scope>NUCLEOTIDE SEQUENCE</scope>
</reference>